<dbReference type="Proteomes" id="UP000000328">
    <property type="component" value="Chromosome"/>
</dbReference>
<gene>
    <name evidence="1" type="ordered locus">AMED_1559</name>
</gene>
<evidence type="ECO:0000313" key="2">
    <source>
        <dbReference type="Proteomes" id="UP000000328"/>
    </source>
</evidence>
<dbReference type="RefSeq" id="WP_013223458.1">
    <property type="nucleotide sequence ID" value="NC_014318.1"/>
</dbReference>
<organism evidence="1 2">
    <name type="scientific">Amycolatopsis mediterranei (strain U-32)</name>
    <dbReference type="NCBI Taxonomy" id="749927"/>
    <lineage>
        <taxon>Bacteria</taxon>
        <taxon>Bacillati</taxon>
        <taxon>Actinomycetota</taxon>
        <taxon>Actinomycetes</taxon>
        <taxon>Pseudonocardiales</taxon>
        <taxon>Pseudonocardiaceae</taxon>
        <taxon>Amycolatopsis</taxon>
    </lineage>
</organism>
<dbReference type="AlphaFoldDB" id="A0A0H3CXL4"/>
<dbReference type="PATRIC" id="fig|749927.5.peg.1605"/>
<protein>
    <submittedName>
        <fullName evidence="1">Thioredoxin-related protein</fullName>
    </submittedName>
</protein>
<dbReference type="KEGG" id="amd:AMED_1559"/>
<reference evidence="1 2" key="1">
    <citation type="journal article" date="2010" name="Cell Res.">
        <title>Complete genome sequence of the rifamycin SV-producing Amycolatopsis mediterranei U32 revealed its genetic characteristics in phylogeny and metabolism.</title>
        <authorList>
            <person name="Zhao W."/>
            <person name="Zhong Y."/>
            <person name="Yuan H."/>
            <person name="Wang J."/>
            <person name="Zheng H."/>
            <person name="Wang Y."/>
            <person name="Cen X."/>
            <person name="Xu F."/>
            <person name="Bai J."/>
            <person name="Han X."/>
            <person name="Lu G."/>
            <person name="Zhu Y."/>
            <person name="Shao Z."/>
            <person name="Yan H."/>
            <person name="Li C."/>
            <person name="Peng N."/>
            <person name="Zhang Z."/>
            <person name="Zhang Y."/>
            <person name="Lin W."/>
            <person name="Fan Y."/>
            <person name="Qin Z."/>
            <person name="Hu Y."/>
            <person name="Zhu B."/>
            <person name="Wang S."/>
            <person name="Ding X."/>
            <person name="Zhao G.P."/>
        </authorList>
    </citation>
    <scope>NUCLEOTIDE SEQUENCE [LARGE SCALE GENOMIC DNA]</scope>
    <source>
        <strain evidence="2">U-32</strain>
    </source>
</reference>
<evidence type="ECO:0000313" key="1">
    <source>
        <dbReference type="EMBL" id="ADJ43372.1"/>
    </source>
</evidence>
<name>A0A0H3CXL4_AMYMU</name>
<sequence length="81" mass="9231">MRRLNVRDNRQYAADFVRNFELGYPSIHDDSGRIALQLRGIPLAAVPISLIVDKRQQVAAVYLGEVLEEDLRPGLERVRAE</sequence>
<proteinExistence type="predicted"/>
<dbReference type="OrthoDB" id="9796554at2"/>
<dbReference type="GeneID" id="92877258"/>
<dbReference type="EMBL" id="CP002000">
    <property type="protein sequence ID" value="ADJ43372.1"/>
    <property type="molecule type" value="Genomic_DNA"/>
</dbReference>
<dbReference type="Gene3D" id="3.40.30.10">
    <property type="entry name" value="Glutaredoxin"/>
    <property type="match status" value="1"/>
</dbReference>
<dbReference type="SUPFAM" id="SSF52833">
    <property type="entry name" value="Thioredoxin-like"/>
    <property type="match status" value="1"/>
</dbReference>
<dbReference type="InterPro" id="IPR036249">
    <property type="entry name" value="Thioredoxin-like_sf"/>
</dbReference>
<dbReference type="eggNOG" id="COG0526">
    <property type="taxonomic scope" value="Bacteria"/>
</dbReference>
<dbReference type="HOGENOM" id="CLU_2566308_0_0_11"/>
<accession>A0A0H3CXL4</accession>